<dbReference type="RefSeq" id="WP_368497911.1">
    <property type="nucleotide sequence ID" value="NZ_CP162511.1"/>
</dbReference>
<dbReference type="PANTHER" id="PTHR13504">
    <property type="entry name" value="FIDO DOMAIN-CONTAINING PROTEIN DDB_G0283145"/>
    <property type="match status" value="1"/>
</dbReference>
<sequence length="222" mass="25450">MREIYEASNLARVTDDLLTSTEQLSVELILRWHRELLTGIRDDAAGRFRRGDEWVRVGSHLGANPAFVADLVDQALARYRTGPPDGAIERVAWFHCEFEVIHPFVDGNGRIGRVLMNQQLLAEGLPPVIVRARTRRSDYYPALDEYARTDRYDSLIRLLALLVLEALHKRLVLLTSREVIPLAAWARKVGMRGTVAANRAKRQTLPAFRMRDRWMISADHRE</sequence>
<proteinExistence type="predicted"/>
<dbReference type="InterPro" id="IPR036597">
    <property type="entry name" value="Fido-like_dom_sf"/>
</dbReference>
<reference evidence="4" key="1">
    <citation type="submission" date="2024-05" db="EMBL/GenBank/DDBJ databases">
        <title>Herbiconiux sp. A18JL235.</title>
        <authorList>
            <person name="Zhang G."/>
        </authorList>
    </citation>
    <scope>NUCLEOTIDE SEQUENCE</scope>
    <source>
        <strain evidence="4">A18JL235</strain>
    </source>
</reference>
<evidence type="ECO:0000313" key="4">
    <source>
        <dbReference type="EMBL" id="XDI05527.1"/>
    </source>
</evidence>
<dbReference type="InterPro" id="IPR003812">
    <property type="entry name" value="Fido"/>
</dbReference>
<accession>A0AB39BG05</accession>
<organism evidence="4">
    <name type="scientific">Herbiconiux sp. A18JL235</name>
    <dbReference type="NCBI Taxonomy" id="3152363"/>
    <lineage>
        <taxon>Bacteria</taxon>
        <taxon>Bacillati</taxon>
        <taxon>Actinomycetota</taxon>
        <taxon>Actinomycetes</taxon>
        <taxon>Micrococcales</taxon>
        <taxon>Microbacteriaceae</taxon>
        <taxon>Herbiconiux</taxon>
    </lineage>
</organism>
<dbReference type="Pfam" id="PF02661">
    <property type="entry name" value="Fic"/>
    <property type="match status" value="1"/>
</dbReference>
<feature type="domain" description="Fido" evidence="3">
    <location>
        <begin position="24"/>
        <end position="161"/>
    </location>
</feature>
<dbReference type="AlphaFoldDB" id="A0AB39BG05"/>
<dbReference type="Gene3D" id="1.10.3290.10">
    <property type="entry name" value="Fido-like domain"/>
    <property type="match status" value="1"/>
</dbReference>
<dbReference type="SUPFAM" id="SSF140931">
    <property type="entry name" value="Fic-like"/>
    <property type="match status" value="1"/>
</dbReference>
<feature type="binding site" evidence="2">
    <location>
        <begin position="106"/>
        <end position="113"/>
    </location>
    <ligand>
        <name>ATP</name>
        <dbReference type="ChEBI" id="CHEBI:30616"/>
    </ligand>
</feature>
<dbReference type="InterPro" id="IPR040198">
    <property type="entry name" value="Fido_containing"/>
</dbReference>
<feature type="binding site" evidence="2">
    <location>
        <begin position="139"/>
        <end position="140"/>
    </location>
    <ligand>
        <name>ATP</name>
        <dbReference type="ChEBI" id="CHEBI:30616"/>
    </ligand>
</feature>
<keyword evidence="2" id="KW-0067">ATP-binding</keyword>
<name>A0AB39BG05_9MICO</name>
<keyword evidence="2" id="KW-0547">Nucleotide-binding</keyword>
<evidence type="ECO:0000256" key="1">
    <source>
        <dbReference type="PIRSR" id="PIRSR640198-1"/>
    </source>
</evidence>
<gene>
    <name evidence="4" type="ORF">ABFY20_00120</name>
</gene>
<dbReference type="PROSITE" id="PS51459">
    <property type="entry name" value="FIDO"/>
    <property type="match status" value="1"/>
</dbReference>
<feature type="active site" evidence="1">
    <location>
        <position position="102"/>
    </location>
</feature>
<evidence type="ECO:0000256" key="2">
    <source>
        <dbReference type="PIRSR" id="PIRSR640198-2"/>
    </source>
</evidence>
<feature type="binding site" evidence="2">
    <location>
        <begin position="57"/>
        <end position="60"/>
    </location>
    <ligand>
        <name>ATP</name>
        <dbReference type="ChEBI" id="CHEBI:30616"/>
    </ligand>
</feature>
<dbReference type="GO" id="GO:0005524">
    <property type="term" value="F:ATP binding"/>
    <property type="evidence" value="ECO:0007669"/>
    <property type="project" value="UniProtKB-KW"/>
</dbReference>
<protein>
    <submittedName>
        <fullName evidence="4">Fic family protein</fullName>
    </submittedName>
</protein>
<dbReference type="EMBL" id="CP162511">
    <property type="protein sequence ID" value="XDI05527.1"/>
    <property type="molecule type" value="Genomic_DNA"/>
</dbReference>
<dbReference type="PANTHER" id="PTHR13504:SF38">
    <property type="entry name" value="FIDO DOMAIN-CONTAINING PROTEIN"/>
    <property type="match status" value="1"/>
</dbReference>
<evidence type="ECO:0000259" key="3">
    <source>
        <dbReference type="PROSITE" id="PS51459"/>
    </source>
</evidence>